<dbReference type="PANTHER" id="PTHR42847:SF4">
    <property type="entry name" value="ALKANESULFONATE MONOOXYGENASE-RELATED"/>
    <property type="match status" value="1"/>
</dbReference>
<keyword evidence="4" id="KW-0503">Monooxygenase</keyword>
<evidence type="ECO:0000256" key="2">
    <source>
        <dbReference type="ARBA" id="ARBA00022643"/>
    </source>
</evidence>
<reference evidence="6 7" key="1">
    <citation type="submission" date="2020-03" db="EMBL/GenBank/DDBJ databases">
        <title>WGS of actinomycetes isolated from Thailand.</title>
        <authorList>
            <person name="Thawai C."/>
        </authorList>
    </citation>
    <scope>NUCLEOTIDE SEQUENCE [LARGE SCALE GENOMIC DNA]</scope>
    <source>
        <strain evidence="6 7">FMUSA5-5</strain>
    </source>
</reference>
<name>A0ABX1AZQ6_9ACTN</name>
<keyword evidence="2" id="KW-0288">FMN</keyword>
<dbReference type="InterPro" id="IPR011251">
    <property type="entry name" value="Luciferase-like_dom"/>
</dbReference>
<feature type="domain" description="Luciferase-like" evidence="5">
    <location>
        <begin position="14"/>
        <end position="243"/>
    </location>
</feature>
<dbReference type="EC" id="1.-.-.-" evidence="6"/>
<keyword evidence="7" id="KW-1185">Reference proteome</keyword>
<gene>
    <name evidence="6" type="ORF">HCN51_08750</name>
</gene>
<dbReference type="PANTHER" id="PTHR42847">
    <property type="entry name" value="ALKANESULFONATE MONOOXYGENASE"/>
    <property type="match status" value="1"/>
</dbReference>
<dbReference type="Proteomes" id="UP000696294">
    <property type="component" value="Unassembled WGS sequence"/>
</dbReference>
<sequence length="310" mass="33108">MRLGLAVPQYGRFAALSSVLRVAREAESMGLHSLWAGDRLLTPLEPKDRYPAGDGTIPEAHRVFLDPFAVLSVAASATSAVRLGTSALNACWCAPAVLARSLTTIDHLSGGRLDAGLGLGWSSDEYAAAGVPWRGRARRYDATLDALEAIWTTDPVSFEHELWTIAPSHIEPKPARRPPLYLAGFSEAALRRVGRRGDGWLTAALPIPALTSMWRTVCRAAEEAGRDPGALRMVLRSNPVVTEHGTPPRSGTVAEISAYLADAARAGVHEVILDLQHTATGDQHLLDLAAAFQAELAGHLDEAPRPCPAS</sequence>
<accession>A0ABX1AZQ6</accession>
<evidence type="ECO:0000256" key="3">
    <source>
        <dbReference type="ARBA" id="ARBA00023002"/>
    </source>
</evidence>
<dbReference type="Pfam" id="PF00296">
    <property type="entry name" value="Bac_luciferase"/>
    <property type="match status" value="1"/>
</dbReference>
<proteinExistence type="predicted"/>
<comment type="caution">
    <text evidence="6">The sequence shown here is derived from an EMBL/GenBank/DDBJ whole genome shotgun (WGS) entry which is preliminary data.</text>
</comment>
<dbReference type="SUPFAM" id="SSF51679">
    <property type="entry name" value="Bacterial luciferase-like"/>
    <property type="match status" value="1"/>
</dbReference>
<evidence type="ECO:0000313" key="7">
    <source>
        <dbReference type="Proteomes" id="UP000696294"/>
    </source>
</evidence>
<evidence type="ECO:0000256" key="1">
    <source>
        <dbReference type="ARBA" id="ARBA00022630"/>
    </source>
</evidence>
<protein>
    <submittedName>
        <fullName evidence="6">TIGR03619 family F420-dependent LLM class oxidoreductase</fullName>
        <ecNumber evidence="6">1.-.-.-</ecNumber>
    </submittedName>
</protein>
<dbReference type="EMBL" id="JAATEP010000004">
    <property type="protein sequence ID" value="NJP89534.1"/>
    <property type="molecule type" value="Genomic_DNA"/>
</dbReference>
<dbReference type="RefSeq" id="WP_168008522.1">
    <property type="nucleotide sequence ID" value="NZ_JAATEP010000004.1"/>
</dbReference>
<dbReference type="NCBIfam" id="TIGR03619">
    <property type="entry name" value="F420_Rv2161c"/>
    <property type="match status" value="1"/>
</dbReference>
<evidence type="ECO:0000259" key="5">
    <source>
        <dbReference type="Pfam" id="PF00296"/>
    </source>
</evidence>
<evidence type="ECO:0000313" key="6">
    <source>
        <dbReference type="EMBL" id="NJP89534.1"/>
    </source>
</evidence>
<dbReference type="GO" id="GO:0016491">
    <property type="term" value="F:oxidoreductase activity"/>
    <property type="evidence" value="ECO:0007669"/>
    <property type="project" value="UniProtKB-KW"/>
</dbReference>
<keyword evidence="1" id="KW-0285">Flavoprotein</keyword>
<dbReference type="InterPro" id="IPR050172">
    <property type="entry name" value="SsuD_RutA_monooxygenase"/>
</dbReference>
<dbReference type="Gene3D" id="3.20.20.30">
    <property type="entry name" value="Luciferase-like domain"/>
    <property type="match status" value="1"/>
</dbReference>
<dbReference type="InterPro" id="IPR019921">
    <property type="entry name" value="Lucif-like_OxRdtase_Rv2161c"/>
</dbReference>
<evidence type="ECO:0000256" key="4">
    <source>
        <dbReference type="ARBA" id="ARBA00023033"/>
    </source>
</evidence>
<keyword evidence="3 6" id="KW-0560">Oxidoreductase</keyword>
<dbReference type="InterPro" id="IPR036661">
    <property type="entry name" value="Luciferase-like_sf"/>
</dbReference>
<organism evidence="6 7">
    <name type="scientific">Nonomuraea composti</name>
    <dbReference type="NCBI Taxonomy" id="2720023"/>
    <lineage>
        <taxon>Bacteria</taxon>
        <taxon>Bacillati</taxon>
        <taxon>Actinomycetota</taxon>
        <taxon>Actinomycetes</taxon>
        <taxon>Streptosporangiales</taxon>
        <taxon>Streptosporangiaceae</taxon>
        <taxon>Nonomuraea</taxon>
    </lineage>
</organism>